<organism evidence="2 3">
    <name type="scientific">Amniculicola lignicola CBS 123094</name>
    <dbReference type="NCBI Taxonomy" id="1392246"/>
    <lineage>
        <taxon>Eukaryota</taxon>
        <taxon>Fungi</taxon>
        <taxon>Dikarya</taxon>
        <taxon>Ascomycota</taxon>
        <taxon>Pezizomycotina</taxon>
        <taxon>Dothideomycetes</taxon>
        <taxon>Pleosporomycetidae</taxon>
        <taxon>Pleosporales</taxon>
        <taxon>Amniculicolaceae</taxon>
        <taxon>Amniculicola</taxon>
    </lineage>
</organism>
<evidence type="ECO:0000313" key="3">
    <source>
        <dbReference type="Proteomes" id="UP000799779"/>
    </source>
</evidence>
<accession>A0A6A5VV29</accession>
<gene>
    <name evidence="2" type="ORF">P154DRAFT_82940</name>
</gene>
<evidence type="ECO:0000256" key="1">
    <source>
        <dbReference type="SAM" id="Phobius"/>
    </source>
</evidence>
<dbReference type="Proteomes" id="UP000799779">
    <property type="component" value="Unassembled WGS sequence"/>
</dbReference>
<dbReference type="EMBL" id="ML977718">
    <property type="protein sequence ID" value="KAF1993240.1"/>
    <property type="molecule type" value="Genomic_DNA"/>
</dbReference>
<name>A0A6A5VV29_9PLEO</name>
<protein>
    <submittedName>
        <fullName evidence="2">Uncharacterized protein</fullName>
    </submittedName>
</protein>
<reference evidence="2" key="1">
    <citation type="journal article" date="2020" name="Stud. Mycol.">
        <title>101 Dothideomycetes genomes: a test case for predicting lifestyles and emergence of pathogens.</title>
        <authorList>
            <person name="Haridas S."/>
            <person name="Albert R."/>
            <person name="Binder M."/>
            <person name="Bloem J."/>
            <person name="Labutti K."/>
            <person name="Salamov A."/>
            <person name="Andreopoulos B."/>
            <person name="Baker S."/>
            <person name="Barry K."/>
            <person name="Bills G."/>
            <person name="Bluhm B."/>
            <person name="Cannon C."/>
            <person name="Castanera R."/>
            <person name="Culley D."/>
            <person name="Daum C."/>
            <person name="Ezra D."/>
            <person name="Gonzalez J."/>
            <person name="Henrissat B."/>
            <person name="Kuo A."/>
            <person name="Liang C."/>
            <person name="Lipzen A."/>
            <person name="Lutzoni F."/>
            <person name="Magnuson J."/>
            <person name="Mondo S."/>
            <person name="Nolan M."/>
            <person name="Ohm R."/>
            <person name="Pangilinan J."/>
            <person name="Park H.-J."/>
            <person name="Ramirez L."/>
            <person name="Alfaro M."/>
            <person name="Sun H."/>
            <person name="Tritt A."/>
            <person name="Yoshinaga Y."/>
            <person name="Zwiers L.-H."/>
            <person name="Turgeon B."/>
            <person name="Goodwin S."/>
            <person name="Spatafora J."/>
            <person name="Crous P."/>
            <person name="Grigoriev I."/>
        </authorList>
    </citation>
    <scope>NUCLEOTIDE SEQUENCE</scope>
    <source>
        <strain evidence="2">CBS 123094</strain>
    </source>
</reference>
<evidence type="ECO:0000313" key="2">
    <source>
        <dbReference type="EMBL" id="KAF1993240.1"/>
    </source>
</evidence>
<proteinExistence type="predicted"/>
<sequence>MVQICPNTPTPDKNPGWSDNILFVLLPIQMFGAWFIHYSQTMYIPRHCSTDILQSSRLINITTQAVEYVPGTILACITSRMSLHYTNAILLKVHSEHVKENPQSIDQAHVQSSSPNENKVAKHLCIVLNSYISVLPFPSFFVFFSFSNFFCGFLLLQVFWLLYFPKTKPLLILAQIPDISLSLDLLKLPFPPSVGEEILT</sequence>
<keyword evidence="1" id="KW-1133">Transmembrane helix</keyword>
<keyword evidence="1" id="KW-0812">Transmembrane</keyword>
<keyword evidence="3" id="KW-1185">Reference proteome</keyword>
<dbReference type="AlphaFoldDB" id="A0A6A5VV29"/>
<feature type="transmembrane region" description="Helical" evidence="1">
    <location>
        <begin position="20"/>
        <end position="37"/>
    </location>
</feature>
<keyword evidence="1" id="KW-0472">Membrane</keyword>
<feature type="transmembrane region" description="Helical" evidence="1">
    <location>
        <begin position="140"/>
        <end position="163"/>
    </location>
</feature>